<dbReference type="SUPFAM" id="SSF55486">
    <property type="entry name" value="Metalloproteases ('zincins'), catalytic domain"/>
    <property type="match status" value="1"/>
</dbReference>
<accession>A0A0J1LFM8</accession>
<dbReference type="InterPro" id="IPR001333">
    <property type="entry name" value="Peptidase_M32_Taq"/>
</dbReference>
<dbReference type="EMBL" id="LDPH01000002">
    <property type="protein sequence ID" value="KLV27855.1"/>
    <property type="molecule type" value="Genomic_DNA"/>
</dbReference>
<dbReference type="PRINTS" id="PR00998">
    <property type="entry name" value="CRBOXYPTASET"/>
</dbReference>
<keyword evidence="4 8" id="KW-0378">Hydrolase</keyword>
<dbReference type="PROSITE" id="PS52034">
    <property type="entry name" value="PEPTIDASE_M32"/>
    <property type="match status" value="1"/>
</dbReference>
<dbReference type="GO" id="GO:0004181">
    <property type="term" value="F:metallocarboxypeptidase activity"/>
    <property type="evidence" value="ECO:0007669"/>
    <property type="project" value="UniProtKB-UniRule"/>
</dbReference>
<comment type="caution">
    <text evidence="11">The sequence shown here is derived from an EMBL/GenBank/DDBJ whole genome shotgun (WGS) entry which is preliminary data.</text>
</comment>
<comment type="function">
    <text evidence="8">Broad specificity carboxypetidase that releases amino acids sequentially from the C-terminus, including neutral, aromatic, polar and basic residues.</text>
</comment>
<dbReference type="OrthoDB" id="9772308at2"/>
<dbReference type="EC" id="3.4.17.19" evidence="8"/>
<keyword evidence="2 8" id="KW-0645">Protease</keyword>
<evidence type="ECO:0000256" key="9">
    <source>
        <dbReference type="PIRSR" id="PIRSR006615-1"/>
    </source>
</evidence>
<feature type="binding site" evidence="9">
    <location>
        <position position="269"/>
    </location>
    <ligand>
        <name>Zn(2+)</name>
        <dbReference type="ChEBI" id="CHEBI:29105"/>
        <note>catalytic</note>
    </ligand>
</feature>
<dbReference type="PANTHER" id="PTHR34217">
    <property type="entry name" value="METAL-DEPENDENT CARBOXYPEPTIDASE"/>
    <property type="match status" value="1"/>
</dbReference>
<name>A0A0J1LFM8_NIACI</name>
<evidence type="ECO:0000256" key="1">
    <source>
        <dbReference type="ARBA" id="ARBA00022645"/>
    </source>
</evidence>
<evidence type="ECO:0000256" key="5">
    <source>
        <dbReference type="ARBA" id="ARBA00023049"/>
    </source>
</evidence>
<dbReference type="PATRIC" id="fig|1397.4.peg.1831"/>
<feature type="binding site" evidence="9">
    <location>
        <position position="299"/>
    </location>
    <ligand>
        <name>Zn(2+)</name>
        <dbReference type="ChEBI" id="CHEBI:29105"/>
        <note>catalytic</note>
    </ligand>
</feature>
<keyword evidence="1 8" id="KW-0121">Carboxypeptidase</keyword>
<keyword evidence="3 8" id="KW-0479">Metal-binding</keyword>
<evidence type="ECO:0000256" key="6">
    <source>
        <dbReference type="ARBA" id="ARBA00052755"/>
    </source>
</evidence>
<evidence type="ECO:0000256" key="7">
    <source>
        <dbReference type="ARBA" id="ARBA00061580"/>
    </source>
</evidence>
<organism evidence="11 12">
    <name type="scientific">Niallia circulans</name>
    <name type="common">Bacillus circulans</name>
    <dbReference type="NCBI Taxonomy" id="1397"/>
    <lineage>
        <taxon>Bacteria</taxon>
        <taxon>Bacillati</taxon>
        <taxon>Bacillota</taxon>
        <taxon>Bacilli</taxon>
        <taxon>Bacillales</taxon>
        <taxon>Bacillaceae</taxon>
        <taxon>Niallia</taxon>
    </lineage>
</organism>
<evidence type="ECO:0000256" key="2">
    <source>
        <dbReference type="ARBA" id="ARBA00022670"/>
    </source>
</evidence>
<evidence type="ECO:0000256" key="8">
    <source>
        <dbReference type="PIRNR" id="PIRNR006615"/>
    </source>
</evidence>
<evidence type="ECO:0000313" key="12">
    <source>
        <dbReference type="Proteomes" id="UP000036045"/>
    </source>
</evidence>
<keyword evidence="9" id="KW-0862">Zinc</keyword>
<comment type="cofactor">
    <cofactor evidence="9">
        <name>Zn(2+)</name>
        <dbReference type="ChEBI" id="CHEBI:29105"/>
    </cofactor>
    <text evidence="9">Binds 1 zinc ion per subunit.</text>
</comment>
<keyword evidence="5 8" id="KW-0482">Metalloprotease</keyword>
<dbReference type="FunFam" id="1.10.1370.30:FF:000003">
    <property type="entry name" value="Thermostable carboxypeptidase 1"/>
    <property type="match status" value="1"/>
</dbReference>
<dbReference type="Gene3D" id="1.10.1370.30">
    <property type="match status" value="1"/>
</dbReference>
<comment type="similarity">
    <text evidence="7 8">Belongs to the peptidase M32 family.</text>
</comment>
<feature type="binding site" evidence="9">
    <location>
        <position position="273"/>
    </location>
    <ligand>
        <name>Zn(2+)</name>
        <dbReference type="ChEBI" id="CHEBI:29105"/>
        <note>catalytic</note>
    </ligand>
</feature>
<dbReference type="PIRSF" id="PIRSF006615">
    <property type="entry name" value="Zn_crbxpep_Taq"/>
    <property type="match status" value="1"/>
</dbReference>
<evidence type="ECO:0000256" key="4">
    <source>
        <dbReference type="ARBA" id="ARBA00022801"/>
    </source>
</evidence>
<comment type="catalytic activity">
    <reaction evidence="6 8">
        <text>Release of a C-terminal amino acid with broad specificity, except for -Pro.</text>
        <dbReference type="EC" id="3.4.17.19"/>
    </reaction>
</comment>
<proteinExistence type="inferred from homology"/>
<evidence type="ECO:0000313" key="11">
    <source>
        <dbReference type="EMBL" id="KLV27855.1"/>
    </source>
</evidence>
<dbReference type="CDD" id="cd06460">
    <property type="entry name" value="M32_Taq"/>
    <property type="match status" value="1"/>
</dbReference>
<gene>
    <name evidence="11" type="ORF">ABW02_02850</name>
</gene>
<evidence type="ECO:0000256" key="10">
    <source>
        <dbReference type="PIRSR" id="PIRSR006615-2"/>
    </source>
</evidence>
<sequence length="507" mass="58379">MSINQKEMEEQFINYVKKIGAYNEALALIYWDLRTGAPKKGVDQRTEVIGVLSSELFELSTSEELESYLTVLSEESIQAQLSPITRKTVEEMKKEFDRNKKIPAEEHKEYVMLQSKAESVWEEAKEKADFSLFQPYLEKLVEMNKRFIEYWGHKENKYDVLLDMYEPGMTVAVLDEVFLDVKDKIIPLVHKIAASKNPPTTDFLYQTFPAKSQEAFSLDVLKQVGYDFDAGRLDKTVHPFATGINPGDVRITTKYDESDFRVAVFGTIHEAGHALYEQNISKELIGTPLCTGTSMGIHESQSLFYENFVGRNLAFWKHNYEALKSFANGQFDDVSVEDFYRAINESKPSLIRIEADELTYPLHIMIRYEIEKGLFDGDFEVKDLPAIWNEKYQSYLGVVPENDGEGVLQDVHWAGGSFGYFPSYALGYMYAAQLKQVMEKDIPDFDALLEQGNLLPVKEWLNEKIHRFGKMKKPLEILKDVTGEGLNAQYLIDYLYKKYSDVYQLDL</sequence>
<keyword evidence="12" id="KW-1185">Reference proteome</keyword>
<dbReference type="GO" id="GO:0008270">
    <property type="term" value="F:zinc ion binding"/>
    <property type="evidence" value="ECO:0007669"/>
    <property type="project" value="UniProtKB-ARBA"/>
</dbReference>
<evidence type="ECO:0000256" key="3">
    <source>
        <dbReference type="ARBA" id="ARBA00022723"/>
    </source>
</evidence>
<dbReference type="PANTHER" id="PTHR34217:SF1">
    <property type="entry name" value="CARBOXYPEPTIDASE 1"/>
    <property type="match status" value="1"/>
</dbReference>
<protein>
    <recommendedName>
        <fullName evidence="8">Metal-dependent carboxypeptidase</fullName>
        <ecNumber evidence="8">3.4.17.19</ecNumber>
    </recommendedName>
</protein>
<dbReference type="Proteomes" id="UP000036045">
    <property type="component" value="Unassembled WGS sequence"/>
</dbReference>
<reference evidence="11 12" key="1">
    <citation type="submission" date="2015-05" db="EMBL/GenBank/DDBJ databases">
        <title>Whole genome sequence and identification of bacterial endophytes from Costus igneus.</title>
        <authorList>
            <person name="Lee Y.P."/>
            <person name="Gan H.M."/>
            <person name="Eng W."/>
            <person name="Wheatley M.S."/>
            <person name="Caraballo A."/>
            <person name="Polter S."/>
            <person name="Savka M.A."/>
            <person name="Hudson A.O."/>
        </authorList>
    </citation>
    <scope>NUCLEOTIDE SEQUENCE [LARGE SCALE GENOMIC DNA]</scope>
    <source>
        <strain evidence="11 12">RIT379</strain>
    </source>
</reference>
<dbReference type="AlphaFoldDB" id="A0A0J1LFM8"/>
<dbReference type="Pfam" id="PF02074">
    <property type="entry name" value="Peptidase_M32"/>
    <property type="match status" value="1"/>
</dbReference>
<dbReference type="GO" id="GO:0006508">
    <property type="term" value="P:proteolysis"/>
    <property type="evidence" value="ECO:0007669"/>
    <property type="project" value="UniProtKB-UniRule"/>
</dbReference>
<feature type="active site" description="Proton donor/acceptor" evidence="10">
    <location>
        <position position="270"/>
    </location>
</feature>